<dbReference type="WormBase" id="SRAE_X000154500">
    <property type="protein sequence ID" value="SRP10256"/>
    <property type="gene ID" value="WBGene00267118"/>
</dbReference>
<dbReference type="InterPro" id="IPR018307">
    <property type="entry name" value="ABL9/DENND6_dom"/>
</dbReference>
<dbReference type="Pfam" id="PF09794">
    <property type="entry name" value="Avl9"/>
    <property type="match status" value="1"/>
</dbReference>
<comment type="similarity">
    <text evidence="1">Belongs to the DENND6 family.</text>
</comment>
<gene>
    <name evidence="3 5 6" type="ORF">SRAE_X000154500</name>
</gene>
<organism evidence="3">
    <name type="scientific">Strongyloides ratti</name>
    <name type="common">Parasitic roundworm</name>
    <dbReference type="NCBI Taxonomy" id="34506"/>
    <lineage>
        <taxon>Eukaryota</taxon>
        <taxon>Metazoa</taxon>
        <taxon>Ecdysozoa</taxon>
        <taxon>Nematoda</taxon>
        <taxon>Chromadorea</taxon>
        <taxon>Rhabditida</taxon>
        <taxon>Tylenchina</taxon>
        <taxon>Panagrolaimomorpha</taxon>
        <taxon>Strongyloidoidea</taxon>
        <taxon>Strongyloididae</taxon>
        <taxon>Strongyloides</taxon>
    </lineage>
</organism>
<dbReference type="PANTHER" id="PTHR13677">
    <property type="entry name" value="LD41638P"/>
    <property type="match status" value="1"/>
</dbReference>
<evidence type="ECO:0000313" key="4">
    <source>
        <dbReference type="Proteomes" id="UP000035682"/>
    </source>
</evidence>
<keyword evidence="4" id="KW-1185">Reference proteome</keyword>
<dbReference type="AlphaFoldDB" id="A0A090MNZ5"/>
<evidence type="ECO:0000313" key="3">
    <source>
        <dbReference type="EMBL" id="CEF59801.1"/>
    </source>
</evidence>
<reference evidence="4" key="2">
    <citation type="submission" date="2014-09" db="EMBL/GenBank/DDBJ databases">
        <authorList>
            <person name="Martin A.A."/>
        </authorList>
    </citation>
    <scope>NUCLEOTIDE SEQUENCE</scope>
    <source>
        <strain evidence="4">ED321</strain>
    </source>
</reference>
<dbReference type="EMBL" id="LN609396">
    <property type="protein sequence ID" value="CEF59801.1"/>
    <property type="molecule type" value="Genomic_DNA"/>
</dbReference>
<reference evidence="5" key="3">
    <citation type="submission" date="2020-12" db="UniProtKB">
        <authorList>
            <consortium name="WormBaseParasite"/>
        </authorList>
    </citation>
    <scope>IDENTIFICATION</scope>
</reference>
<evidence type="ECO:0000313" key="6">
    <source>
        <dbReference type="WormBase" id="SRAE_X000154500"/>
    </source>
</evidence>
<dbReference type="WBParaSite" id="SRAE_X000154500.1">
    <property type="protein sequence ID" value="SRAE_X000154500.1"/>
    <property type="gene ID" value="WBGene00267118"/>
</dbReference>
<dbReference type="InterPro" id="IPR024224">
    <property type="entry name" value="DENND6"/>
</dbReference>
<feature type="domain" description="UDENN" evidence="2">
    <location>
        <begin position="18"/>
        <end position="477"/>
    </location>
</feature>
<dbReference type="PROSITE" id="PS50211">
    <property type="entry name" value="DENN"/>
    <property type="match status" value="1"/>
</dbReference>
<protein>
    <submittedName>
        <fullName evidence="3 5">AVL9/DENND6 domain family-containing protein</fullName>
    </submittedName>
</protein>
<dbReference type="GO" id="GO:0005085">
    <property type="term" value="F:guanyl-nucleotide exchange factor activity"/>
    <property type="evidence" value="ECO:0007669"/>
    <property type="project" value="InterPro"/>
</dbReference>
<dbReference type="CTD" id="36384612"/>
<dbReference type="GO" id="GO:0055037">
    <property type="term" value="C:recycling endosome"/>
    <property type="evidence" value="ECO:0007669"/>
    <property type="project" value="TreeGrafter"/>
</dbReference>
<dbReference type="GeneID" id="36384612"/>
<proteinExistence type="inferred from homology"/>
<dbReference type="Proteomes" id="UP000035682">
    <property type="component" value="Unplaced"/>
</dbReference>
<sequence>MGKENEKKPWERFHKWIHSICVVKFDLEIGQIIEFIYPGDTYLSKEESTSICYMSMPDSHSPVSQETSYHFRLHKTFDRDTHTHQLFIKNCPQALSTNSQFLYGYVVFRQQKDINIKRGYYQKSVVILAPYPLHIFYYNIVKIISNAFFEFGELAIESACKQLDDWPAPEPGAILKLGLLNNTIHCRIPKSNDIEQRYNLLSPIHENEEISEIKLHTMHEFNLYKYLRSIASNLNALWEIVLTGDPLIVMAPSPAICAPLTEALVSLIHPLQYSGDYRPYFTIHDPDFALFTNSSQIPCIILGVTNPYFNKAMQHFPHLLRLGDINVENKIESKKKKNNVKLKTLDTKLGFFSSSKFFLNNDNSLIKKLTKTGNRPDDAQHVIIRKHFTELTECFMFPFERYLLSLMPLRKDISIFNPIPKINNFNVEDFLQSLTQHKNPLKAYGVQKDISQLYRRFINTQTFKNWFSKRCEDINLQLVEAYHDIMKNINISTLNLSKHNHVEVVDLVMKISNRFRSLSSTMKEEKSQLRRQLTDIMADIDDELKSVLLSNNAFRELFDFYESDI</sequence>
<evidence type="ECO:0000256" key="1">
    <source>
        <dbReference type="ARBA" id="ARBA00007159"/>
    </source>
</evidence>
<dbReference type="OMA" id="EANLEHW"/>
<dbReference type="PANTHER" id="PTHR13677:SF0">
    <property type="entry name" value="LD41638P"/>
    <property type="match status" value="1"/>
</dbReference>
<accession>A0A090MNZ5</accession>
<reference evidence="3" key="1">
    <citation type="submission" date="2014-09" db="EMBL/GenBank/DDBJ databases">
        <authorList>
            <person name="Aslett A.Martin."/>
        </authorList>
    </citation>
    <scope>NUCLEOTIDE SEQUENCE</scope>
    <source>
        <strain evidence="3">ED321 Heterogonic</strain>
    </source>
</reference>
<dbReference type="RefSeq" id="XP_024499012.1">
    <property type="nucleotide sequence ID" value="XM_024650185.1"/>
</dbReference>
<evidence type="ECO:0000259" key="2">
    <source>
        <dbReference type="PROSITE" id="PS50211"/>
    </source>
</evidence>
<name>A0A090MNZ5_STRRB</name>
<dbReference type="OrthoDB" id="10265409at2759"/>
<evidence type="ECO:0000313" key="5">
    <source>
        <dbReference type="WBParaSite" id="SRAE_X000154500.1"/>
    </source>
</evidence>
<dbReference type="InterPro" id="IPR037516">
    <property type="entry name" value="Tripartite_DENN"/>
</dbReference>